<evidence type="ECO:0000256" key="1">
    <source>
        <dbReference type="ARBA" id="ARBA00023125"/>
    </source>
</evidence>
<reference evidence="9" key="2">
    <citation type="submission" date="2014-06" db="EMBL/GenBank/DDBJ databases">
        <authorList>
            <person name="Berkman J.Paul."/>
        </authorList>
    </citation>
    <scope>NUCLEOTIDE SEQUENCE [LARGE SCALE GENOMIC DNA]</scope>
</reference>
<dbReference type="PANTHER" id="PTHR24324:SF9">
    <property type="entry name" value="HOMEOBOX DOMAIN-CONTAINING PROTEIN"/>
    <property type="match status" value="1"/>
</dbReference>
<dbReference type="SUPFAM" id="SSF46689">
    <property type="entry name" value="Homeodomain-like"/>
    <property type="match status" value="1"/>
</dbReference>
<feature type="region of interest" description="Disordered" evidence="6">
    <location>
        <begin position="620"/>
        <end position="649"/>
    </location>
</feature>
<feature type="compositionally biased region" description="Polar residues" evidence="6">
    <location>
        <begin position="1006"/>
        <end position="1018"/>
    </location>
</feature>
<dbReference type="EMBL" id="CCFA01001358">
    <property type="protein sequence ID" value="CDW97204.1"/>
    <property type="molecule type" value="Genomic_DNA"/>
</dbReference>
<dbReference type="FunFam" id="1.10.10.60:FF:000534">
    <property type="entry name" value="Chromosome 1, whole genome shotgun sequence"/>
    <property type="match status" value="1"/>
</dbReference>
<organism evidence="9 10">
    <name type="scientific">Sporisorium scitamineum</name>
    <dbReference type="NCBI Taxonomy" id="49012"/>
    <lineage>
        <taxon>Eukaryota</taxon>
        <taxon>Fungi</taxon>
        <taxon>Dikarya</taxon>
        <taxon>Basidiomycota</taxon>
        <taxon>Ustilaginomycotina</taxon>
        <taxon>Ustilaginomycetes</taxon>
        <taxon>Ustilaginales</taxon>
        <taxon>Ustilaginaceae</taxon>
        <taxon>Sporisorium</taxon>
    </lineage>
</organism>
<feature type="compositionally biased region" description="Basic and acidic residues" evidence="6">
    <location>
        <begin position="93"/>
        <end position="102"/>
    </location>
</feature>
<dbReference type="GO" id="GO:0000981">
    <property type="term" value="F:DNA-binding transcription factor activity, RNA polymerase II-specific"/>
    <property type="evidence" value="ECO:0007669"/>
    <property type="project" value="InterPro"/>
</dbReference>
<dbReference type="PANTHER" id="PTHR24324">
    <property type="entry name" value="HOMEOBOX PROTEIN HHEX"/>
    <property type="match status" value="1"/>
</dbReference>
<evidence type="ECO:0000256" key="6">
    <source>
        <dbReference type="SAM" id="MobiDB-lite"/>
    </source>
</evidence>
<evidence type="ECO:0000256" key="2">
    <source>
        <dbReference type="ARBA" id="ARBA00023155"/>
    </source>
</evidence>
<feature type="region of interest" description="Disordered" evidence="6">
    <location>
        <begin position="214"/>
        <end position="268"/>
    </location>
</feature>
<feature type="compositionally biased region" description="Basic and acidic residues" evidence="6">
    <location>
        <begin position="161"/>
        <end position="175"/>
    </location>
</feature>
<protein>
    <recommendedName>
        <fullName evidence="7">Homeobox domain-containing protein</fullName>
    </recommendedName>
</protein>
<keyword evidence="3 4" id="KW-0539">Nucleus</keyword>
<evidence type="ECO:0000313" key="9">
    <source>
        <dbReference type="EMBL" id="CDW97204.1"/>
    </source>
</evidence>
<dbReference type="AlphaFoldDB" id="A0A0F7S7D8"/>
<feature type="region of interest" description="Disordered" evidence="6">
    <location>
        <begin position="467"/>
        <end position="586"/>
    </location>
</feature>
<evidence type="ECO:0000256" key="5">
    <source>
        <dbReference type="RuleBase" id="RU000682"/>
    </source>
</evidence>
<feature type="compositionally biased region" description="Polar residues" evidence="6">
    <location>
        <begin position="776"/>
        <end position="796"/>
    </location>
</feature>
<feature type="compositionally biased region" description="Low complexity" evidence="6">
    <location>
        <begin position="467"/>
        <end position="481"/>
    </location>
</feature>
<evidence type="ECO:0000256" key="4">
    <source>
        <dbReference type="PROSITE-ProRule" id="PRU00108"/>
    </source>
</evidence>
<feature type="compositionally biased region" description="Polar residues" evidence="6">
    <location>
        <begin position="1053"/>
        <end position="1065"/>
    </location>
</feature>
<reference evidence="10" key="3">
    <citation type="submission" date="2014-06" db="EMBL/GenBank/DDBJ databases">
        <authorList>
            <person name="Berkman P.J."/>
        </authorList>
    </citation>
    <scope>NUCLEOTIDE SEQUENCE [LARGE SCALE GENOMIC DNA]</scope>
</reference>
<feature type="region of interest" description="Disordered" evidence="6">
    <location>
        <begin position="937"/>
        <end position="964"/>
    </location>
</feature>
<dbReference type="InterPro" id="IPR001356">
    <property type="entry name" value="HD"/>
</dbReference>
<feature type="domain" description="Homeobox" evidence="7">
    <location>
        <begin position="260"/>
        <end position="320"/>
    </location>
</feature>
<dbReference type="InterPro" id="IPR017970">
    <property type="entry name" value="Homeobox_CS"/>
</dbReference>
<evidence type="ECO:0000313" key="10">
    <source>
        <dbReference type="Proteomes" id="UP000242770"/>
    </source>
</evidence>
<dbReference type="PROSITE" id="PS50071">
    <property type="entry name" value="HOMEOBOX_2"/>
    <property type="match status" value="1"/>
</dbReference>
<feature type="region of interest" description="Disordered" evidence="6">
    <location>
        <begin position="1"/>
        <end position="187"/>
    </location>
</feature>
<feature type="region of interest" description="Disordered" evidence="6">
    <location>
        <begin position="772"/>
        <end position="846"/>
    </location>
</feature>
<dbReference type="EMBL" id="LK056664">
    <property type="protein sequence ID" value="CDU23891.1"/>
    <property type="molecule type" value="Genomic_DNA"/>
</dbReference>
<gene>
    <name evidence="9" type="primary">SSCI25630.1</name>
    <name evidence="8" type="ORF">SPSC_02520</name>
</gene>
<keyword evidence="1 4" id="KW-0238">DNA-binding</keyword>
<feature type="compositionally biased region" description="Low complexity" evidence="6">
    <location>
        <begin position="536"/>
        <end position="557"/>
    </location>
</feature>
<name>A0A0F7S7D8_9BASI</name>
<feature type="compositionally biased region" description="Polar residues" evidence="6">
    <location>
        <begin position="1034"/>
        <end position="1046"/>
    </location>
</feature>
<feature type="compositionally biased region" description="Basic residues" evidence="6">
    <location>
        <begin position="1083"/>
        <end position="1092"/>
    </location>
</feature>
<evidence type="ECO:0000313" key="8">
    <source>
        <dbReference type="EMBL" id="CDU23891.1"/>
    </source>
</evidence>
<keyword evidence="10" id="KW-1185">Reference proteome</keyword>
<dbReference type="GO" id="GO:0000978">
    <property type="term" value="F:RNA polymerase II cis-regulatory region sequence-specific DNA binding"/>
    <property type="evidence" value="ECO:0007669"/>
    <property type="project" value="TreeGrafter"/>
</dbReference>
<dbReference type="SMART" id="SM00389">
    <property type="entry name" value="HOX"/>
    <property type="match status" value="1"/>
</dbReference>
<accession>A0A0F7S7D8</accession>
<dbReference type="InterPro" id="IPR009057">
    <property type="entry name" value="Homeodomain-like_sf"/>
</dbReference>
<dbReference type="STRING" id="49012.A0A0F7S7D8"/>
<evidence type="ECO:0000259" key="7">
    <source>
        <dbReference type="PROSITE" id="PS50071"/>
    </source>
</evidence>
<dbReference type="PROSITE" id="PS00027">
    <property type="entry name" value="HOMEOBOX_1"/>
    <property type="match status" value="1"/>
</dbReference>
<comment type="subcellular location">
    <subcellularLocation>
        <location evidence="4 5">Nucleus</location>
    </subcellularLocation>
</comment>
<dbReference type="CDD" id="cd00086">
    <property type="entry name" value="homeodomain"/>
    <property type="match status" value="1"/>
</dbReference>
<feature type="compositionally biased region" description="Basic and acidic residues" evidence="6">
    <location>
        <begin position="1"/>
        <end position="14"/>
    </location>
</feature>
<reference evidence="8" key="1">
    <citation type="submission" date="2014-06" db="EMBL/GenBank/DDBJ databases">
        <authorList>
            <person name="Ju J."/>
            <person name="Zhang J."/>
        </authorList>
    </citation>
    <scope>NUCLEOTIDE SEQUENCE</scope>
    <source>
        <strain evidence="8">SscI8</strain>
    </source>
</reference>
<evidence type="ECO:0000256" key="3">
    <source>
        <dbReference type="ARBA" id="ARBA00023242"/>
    </source>
</evidence>
<dbReference type="InterPro" id="IPR051000">
    <property type="entry name" value="Homeobox_DNA-bind_prot"/>
</dbReference>
<dbReference type="GO" id="GO:0005634">
    <property type="term" value="C:nucleus"/>
    <property type="evidence" value="ECO:0007669"/>
    <property type="project" value="UniProtKB-SubCell"/>
</dbReference>
<dbReference type="GO" id="GO:0030154">
    <property type="term" value="P:cell differentiation"/>
    <property type="evidence" value="ECO:0007669"/>
    <property type="project" value="TreeGrafter"/>
</dbReference>
<dbReference type="Pfam" id="PF00046">
    <property type="entry name" value="Homeodomain"/>
    <property type="match status" value="1"/>
</dbReference>
<keyword evidence="2 4" id="KW-0371">Homeobox</keyword>
<dbReference type="Gene3D" id="1.10.10.60">
    <property type="entry name" value="Homeodomain-like"/>
    <property type="match status" value="1"/>
</dbReference>
<dbReference type="OrthoDB" id="6159439at2759"/>
<feature type="DNA-binding region" description="Homeobox" evidence="4">
    <location>
        <begin position="262"/>
        <end position="321"/>
    </location>
</feature>
<sequence length="1176" mass="124916">MDARIASDSEERRLPPSFHGASVPAHSSTSAHHDLSGRHRGSSQSDGRDAHVETPPQHHLHPRSSPAAASVESFSSYINKDAALFQNRSSSPRAEDQHRDSSDPVSHASSPRPHPRHLVTTPIVSRDAFRHQPWPEQLSSRSGNGVMSIEHLHTSTNTRLSRHDSAHDDHDDARDQSYAPAEDSTDMAARLAHAQRVPASPSPAIDVNRLSVSNLAQKNQEDDDDEQDSTYRDPMRRAPASVLADDSLESTASVMGDDSKNEIRRRRRTRPDEANFLAQVYANNPFPDHETRLFLANRVGMSVRAVSVWFQNRRQAEKKRSGRYGGSRIALTTSETGATATSQAVPDAQDASVSARIVVPSQRLPLGNASTNGAAPTKLFDPQEIRDPSSNNKENVPPWFSASRNSDASLQRQLQKIKREGPLASLSKEEVVAPRPVARDLRQAVGPEGVGIAVNRVKVDNDVPVPSAKASGLASSSSKNSLSRHRSVHRLSLDDVLSSRSKTLRRSATEHAPPLTAASSEVEEEQLDTILPPPKLLSRASSSSSLSLLTTSGGRASIGNLDSRKEASPAPPAPTARDGNLSLTSSLPPKLTAALQRQGIIAMQPETDKQHAQGQGLLQMMPSSSASSSEADAIYGNDQRRDSEEDEERTLKMIAQRRAAKTQAAALAKAQEARQRAVSTHPSERAGVVGLVPMDPGCADARQAIVQQASTDGACVGSIPRKSSSTVVGLAPARQLSLDWAAGRDRAATSALPNSIGGTRLSRSVIARQLSMPRPNESTPIAQQCIGSQRPDSAPTNGEKRQADTAKPSRRSLSATDLTRRLQQARRKGDAAAQRSTSTARKRTAAVAAGLEMGDENVDPASAAKAAAAVVPTLPSQPAPPAKRRRAQLEDIVLASSLAEPALSTKAPAPFSAGMGAPASPLLSSRPFVPHASFPSASRSMPTMVAPSTPQSTSLYTSTGMPLSTRSDRFRAIGASPAGTLGRSISANYTSHRPPAAHQLPRSSAARDQSGPNRSWDLSSSGSVGGTGNGHARTYSNNDDGWTPRSTLGGGSLSQPLPITASTPSRVLGDRTNFGATPSSMSSHRRSSHHLHGNSSGDSVFMHDDSGFFDGMSEDEDSPPQQQLLAKKVGGAISPRKASLRSMKAPAVESGDDRQAAELLLGLGKTVGSRDSSSSQ</sequence>
<proteinExistence type="predicted"/>
<feature type="region of interest" description="Disordered" evidence="6">
    <location>
        <begin position="984"/>
        <end position="1153"/>
    </location>
</feature>
<feature type="region of interest" description="Disordered" evidence="6">
    <location>
        <begin position="364"/>
        <end position="406"/>
    </location>
</feature>
<dbReference type="Proteomes" id="UP000242770">
    <property type="component" value="Unassembled WGS sequence"/>
</dbReference>